<dbReference type="InterPro" id="IPR036188">
    <property type="entry name" value="FAD/NAD-bd_sf"/>
</dbReference>
<dbReference type="AlphaFoldDB" id="A0A382JZ35"/>
<evidence type="ECO:0008006" key="4">
    <source>
        <dbReference type="Google" id="ProtNLM"/>
    </source>
</evidence>
<dbReference type="GO" id="GO:0016491">
    <property type="term" value="F:oxidoreductase activity"/>
    <property type="evidence" value="ECO:0007669"/>
    <property type="project" value="UniProtKB-KW"/>
</dbReference>
<reference evidence="3" key="1">
    <citation type="submission" date="2018-05" db="EMBL/GenBank/DDBJ databases">
        <authorList>
            <person name="Lanie J.A."/>
            <person name="Ng W.-L."/>
            <person name="Kazmierczak K.M."/>
            <person name="Andrzejewski T.M."/>
            <person name="Davidsen T.M."/>
            <person name="Wayne K.J."/>
            <person name="Tettelin H."/>
            <person name="Glass J.I."/>
            <person name="Rusch D."/>
            <person name="Podicherti R."/>
            <person name="Tsui H.-C.T."/>
            <person name="Winkler M.E."/>
        </authorList>
    </citation>
    <scope>NUCLEOTIDE SEQUENCE</scope>
</reference>
<evidence type="ECO:0000313" key="3">
    <source>
        <dbReference type="EMBL" id="SVC16523.1"/>
    </source>
</evidence>
<evidence type="ECO:0000256" key="1">
    <source>
        <dbReference type="ARBA" id="ARBA00022630"/>
    </source>
</evidence>
<dbReference type="SUPFAM" id="SSF51905">
    <property type="entry name" value="FAD/NAD(P)-binding domain"/>
    <property type="match status" value="1"/>
</dbReference>
<keyword evidence="1" id="KW-0285">Flavoprotein</keyword>
<accession>A0A382JZ35</accession>
<protein>
    <recommendedName>
        <fullName evidence="4">FAD/NAD(P)-binding domain-containing protein</fullName>
    </recommendedName>
</protein>
<sequence length="50" mass="5275">PGTQETSMEGVFAAGDVHDHKYRQAITAAGTGCAAALEAERWLAEKGLEE</sequence>
<evidence type="ECO:0000256" key="2">
    <source>
        <dbReference type="ARBA" id="ARBA00023002"/>
    </source>
</evidence>
<gene>
    <name evidence="3" type="ORF">METZ01_LOCUS269377</name>
</gene>
<name>A0A382JZ35_9ZZZZ</name>
<dbReference type="Gene3D" id="3.50.50.60">
    <property type="entry name" value="FAD/NAD(P)-binding domain"/>
    <property type="match status" value="1"/>
</dbReference>
<proteinExistence type="predicted"/>
<dbReference type="PANTHER" id="PTHR48105">
    <property type="entry name" value="THIOREDOXIN REDUCTASE 1-RELATED-RELATED"/>
    <property type="match status" value="1"/>
</dbReference>
<feature type="non-terminal residue" evidence="3">
    <location>
        <position position="1"/>
    </location>
</feature>
<dbReference type="EMBL" id="UINC01076910">
    <property type="protein sequence ID" value="SVC16523.1"/>
    <property type="molecule type" value="Genomic_DNA"/>
</dbReference>
<dbReference type="InterPro" id="IPR050097">
    <property type="entry name" value="Ferredoxin-NADP_redctase_2"/>
</dbReference>
<organism evidence="3">
    <name type="scientific">marine metagenome</name>
    <dbReference type="NCBI Taxonomy" id="408172"/>
    <lineage>
        <taxon>unclassified sequences</taxon>
        <taxon>metagenomes</taxon>
        <taxon>ecological metagenomes</taxon>
    </lineage>
</organism>
<keyword evidence="2" id="KW-0560">Oxidoreductase</keyword>